<dbReference type="Gene3D" id="3.40.50.1000">
    <property type="entry name" value="HAD superfamily/HAD-like"/>
    <property type="match status" value="1"/>
</dbReference>
<evidence type="ECO:0000313" key="2">
    <source>
        <dbReference type="EMBL" id="GAI99371.1"/>
    </source>
</evidence>
<reference evidence="2" key="1">
    <citation type="journal article" date="2014" name="Front. Microbiol.">
        <title>High frequency of phylogenetically diverse reductive dehalogenase-homologous genes in deep subseafloor sedimentary metagenomes.</title>
        <authorList>
            <person name="Kawai M."/>
            <person name="Futagami T."/>
            <person name="Toyoda A."/>
            <person name="Takaki Y."/>
            <person name="Nishi S."/>
            <person name="Hori S."/>
            <person name="Arai W."/>
            <person name="Tsubouchi T."/>
            <person name="Morono Y."/>
            <person name="Uchiyama I."/>
            <person name="Ito T."/>
            <person name="Fujiyama A."/>
            <person name="Inagaki F."/>
            <person name="Takami H."/>
        </authorList>
    </citation>
    <scope>NUCLEOTIDE SEQUENCE</scope>
    <source>
        <strain evidence="2">Expedition CK06-06</strain>
    </source>
</reference>
<proteinExistence type="predicted"/>
<dbReference type="AlphaFoldDB" id="X1U6W8"/>
<keyword evidence="1" id="KW-0378">Hydrolase</keyword>
<dbReference type="PANTHER" id="PTHR43316">
    <property type="entry name" value="HYDROLASE, HALOACID DELAHOGENASE-RELATED"/>
    <property type="match status" value="1"/>
</dbReference>
<dbReference type="GO" id="GO:0016787">
    <property type="term" value="F:hydrolase activity"/>
    <property type="evidence" value="ECO:0007669"/>
    <property type="project" value="UniProtKB-KW"/>
</dbReference>
<dbReference type="EMBL" id="BARW01022432">
    <property type="protein sequence ID" value="GAI99371.1"/>
    <property type="molecule type" value="Genomic_DNA"/>
</dbReference>
<name>X1U6W8_9ZZZZ</name>
<dbReference type="InterPro" id="IPR036412">
    <property type="entry name" value="HAD-like_sf"/>
</dbReference>
<evidence type="ECO:0000256" key="1">
    <source>
        <dbReference type="ARBA" id="ARBA00022801"/>
    </source>
</evidence>
<dbReference type="InterPro" id="IPR051540">
    <property type="entry name" value="S-2-haloacid_dehalogenase"/>
</dbReference>
<dbReference type="Pfam" id="PF00702">
    <property type="entry name" value="Hydrolase"/>
    <property type="match status" value="1"/>
</dbReference>
<dbReference type="InterPro" id="IPR006439">
    <property type="entry name" value="HAD-SF_hydro_IA"/>
</dbReference>
<accession>X1U6W8</accession>
<dbReference type="InterPro" id="IPR023214">
    <property type="entry name" value="HAD_sf"/>
</dbReference>
<feature type="non-terminal residue" evidence="2">
    <location>
        <position position="1"/>
    </location>
</feature>
<dbReference type="PRINTS" id="PR00413">
    <property type="entry name" value="HADHALOGNASE"/>
</dbReference>
<comment type="caution">
    <text evidence="2">The sequence shown here is derived from an EMBL/GenBank/DDBJ whole genome shotgun (WGS) entry which is preliminary data.</text>
</comment>
<dbReference type="PANTHER" id="PTHR43316:SF3">
    <property type="entry name" value="HALOACID DEHALOGENASE, TYPE II (AFU_ORTHOLOGUE AFUA_2G07750)-RELATED"/>
    <property type="match status" value="1"/>
</dbReference>
<protein>
    <recommendedName>
        <fullName evidence="3">HAD family hydrolase</fullName>
    </recommendedName>
</protein>
<evidence type="ECO:0008006" key="3">
    <source>
        <dbReference type="Google" id="ProtNLM"/>
    </source>
</evidence>
<sequence length="146" mass="15741">LDYAARVMKPRPGAAEVLSDLKVWGYKTGLITNCGAAIPKILNNMPLASFLDVSLFSALIGIQKPDPRIYRMATEQLAVRPEGCLYIGDGDCQELTGAAGVGMHSVLISDPDEDIADVHRIDCEVDSWKGPEISSLREILTLLEGG</sequence>
<dbReference type="SUPFAM" id="SSF56784">
    <property type="entry name" value="HAD-like"/>
    <property type="match status" value="1"/>
</dbReference>
<gene>
    <name evidence="2" type="ORF">S12H4_37443</name>
</gene>
<organism evidence="2">
    <name type="scientific">marine sediment metagenome</name>
    <dbReference type="NCBI Taxonomy" id="412755"/>
    <lineage>
        <taxon>unclassified sequences</taxon>
        <taxon>metagenomes</taxon>
        <taxon>ecological metagenomes</taxon>
    </lineage>
</organism>
<dbReference type="NCBIfam" id="TIGR01549">
    <property type="entry name" value="HAD-SF-IA-v1"/>
    <property type="match status" value="1"/>
</dbReference>